<accession>A0A8C1MCY3</accession>
<evidence type="ECO:0000313" key="2">
    <source>
        <dbReference type="Proteomes" id="UP000694427"/>
    </source>
</evidence>
<dbReference type="Ensembl" id="ENSCCRT00010081908.1">
    <property type="protein sequence ID" value="ENSCCRP00010073956.1"/>
    <property type="gene ID" value="ENSCCRG00010032227.1"/>
</dbReference>
<reference evidence="1" key="2">
    <citation type="submission" date="2025-09" db="UniProtKB">
        <authorList>
            <consortium name="Ensembl"/>
        </authorList>
    </citation>
    <scope>IDENTIFICATION</scope>
</reference>
<reference evidence="1" key="1">
    <citation type="submission" date="2025-08" db="UniProtKB">
        <authorList>
            <consortium name="Ensembl"/>
        </authorList>
    </citation>
    <scope>IDENTIFICATION</scope>
</reference>
<sequence>TKPPYKLLHALPEPCRATAYEQKNTISMVKHGCGTVLLLGCFAIAESGHLGFFEIPGHFADDHWTFQQGNHPKVYMQIFCLKVYKWPDTTRNQRSSCITTLFQNSLTQIFRCVQHFL</sequence>
<organism evidence="1 2">
    <name type="scientific">Cyprinus carpio</name>
    <name type="common">Common carp</name>
    <dbReference type="NCBI Taxonomy" id="7962"/>
    <lineage>
        <taxon>Eukaryota</taxon>
        <taxon>Metazoa</taxon>
        <taxon>Chordata</taxon>
        <taxon>Craniata</taxon>
        <taxon>Vertebrata</taxon>
        <taxon>Euteleostomi</taxon>
        <taxon>Actinopterygii</taxon>
        <taxon>Neopterygii</taxon>
        <taxon>Teleostei</taxon>
        <taxon>Ostariophysi</taxon>
        <taxon>Cypriniformes</taxon>
        <taxon>Cyprinidae</taxon>
        <taxon>Cyprininae</taxon>
        <taxon>Cyprinus</taxon>
    </lineage>
</organism>
<proteinExistence type="predicted"/>
<evidence type="ECO:0000313" key="1">
    <source>
        <dbReference type="Ensembl" id="ENSCCRP00010073956.1"/>
    </source>
</evidence>
<protein>
    <submittedName>
        <fullName evidence="1">Uncharacterized protein</fullName>
    </submittedName>
</protein>
<keyword evidence="2" id="KW-1185">Reference proteome</keyword>
<name>A0A8C1MCY3_CYPCA</name>
<dbReference type="Proteomes" id="UP000694427">
    <property type="component" value="Unplaced"/>
</dbReference>
<dbReference type="AlphaFoldDB" id="A0A8C1MCY3"/>